<accession>A0A9D4E7W7</accession>
<dbReference type="EMBL" id="JAIWYP010000009">
    <property type="protein sequence ID" value="KAH3774388.1"/>
    <property type="molecule type" value="Genomic_DNA"/>
</dbReference>
<gene>
    <name evidence="1" type="ORF">DPMN_175770</name>
</gene>
<keyword evidence="2" id="KW-1185">Reference proteome</keyword>
<sequence>MDTCVHDNVRNMECAGDKCDEWGNLGCFGHTLQLCVKPALELASVSKTIARCRRLILVTSSTQQQSLQKLKNDNRCWAKGARVNAGRTHELELHAAYA</sequence>
<evidence type="ECO:0000313" key="1">
    <source>
        <dbReference type="EMBL" id="KAH3774388.1"/>
    </source>
</evidence>
<dbReference type="AlphaFoldDB" id="A0A9D4E7W7"/>
<organism evidence="1 2">
    <name type="scientific">Dreissena polymorpha</name>
    <name type="common">Zebra mussel</name>
    <name type="synonym">Mytilus polymorpha</name>
    <dbReference type="NCBI Taxonomy" id="45954"/>
    <lineage>
        <taxon>Eukaryota</taxon>
        <taxon>Metazoa</taxon>
        <taxon>Spiralia</taxon>
        <taxon>Lophotrochozoa</taxon>
        <taxon>Mollusca</taxon>
        <taxon>Bivalvia</taxon>
        <taxon>Autobranchia</taxon>
        <taxon>Heteroconchia</taxon>
        <taxon>Euheterodonta</taxon>
        <taxon>Imparidentia</taxon>
        <taxon>Neoheterodontei</taxon>
        <taxon>Myida</taxon>
        <taxon>Dreissenoidea</taxon>
        <taxon>Dreissenidae</taxon>
        <taxon>Dreissena</taxon>
    </lineage>
</organism>
<dbReference type="Proteomes" id="UP000828390">
    <property type="component" value="Unassembled WGS sequence"/>
</dbReference>
<name>A0A9D4E7W7_DREPO</name>
<proteinExistence type="predicted"/>
<comment type="caution">
    <text evidence="1">The sequence shown here is derived from an EMBL/GenBank/DDBJ whole genome shotgun (WGS) entry which is preliminary data.</text>
</comment>
<protein>
    <submittedName>
        <fullName evidence="1">Uncharacterized protein</fullName>
    </submittedName>
</protein>
<reference evidence="1" key="1">
    <citation type="journal article" date="2019" name="bioRxiv">
        <title>The Genome of the Zebra Mussel, Dreissena polymorpha: A Resource for Invasive Species Research.</title>
        <authorList>
            <person name="McCartney M.A."/>
            <person name="Auch B."/>
            <person name="Kono T."/>
            <person name="Mallez S."/>
            <person name="Zhang Y."/>
            <person name="Obille A."/>
            <person name="Becker A."/>
            <person name="Abrahante J.E."/>
            <person name="Garbe J."/>
            <person name="Badalamenti J.P."/>
            <person name="Herman A."/>
            <person name="Mangelson H."/>
            <person name="Liachko I."/>
            <person name="Sullivan S."/>
            <person name="Sone E.D."/>
            <person name="Koren S."/>
            <person name="Silverstein K.A.T."/>
            <person name="Beckman K.B."/>
            <person name="Gohl D.M."/>
        </authorList>
    </citation>
    <scope>NUCLEOTIDE SEQUENCE</scope>
    <source>
        <strain evidence="1">Duluth1</strain>
        <tissue evidence="1">Whole animal</tissue>
    </source>
</reference>
<reference evidence="1" key="2">
    <citation type="submission" date="2020-11" db="EMBL/GenBank/DDBJ databases">
        <authorList>
            <person name="McCartney M.A."/>
            <person name="Auch B."/>
            <person name="Kono T."/>
            <person name="Mallez S."/>
            <person name="Becker A."/>
            <person name="Gohl D.M."/>
            <person name="Silverstein K.A.T."/>
            <person name="Koren S."/>
            <person name="Bechman K.B."/>
            <person name="Herman A."/>
            <person name="Abrahante J.E."/>
            <person name="Garbe J."/>
        </authorList>
    </citation>
    <scope>NUCLEOTIDE SEQUENCE</scope>
    <source>
        <strain evidence="1">Duluth1</strain>
        <tissue evidence="1">Whole animal</tissue>
    </source>
</reference>
<evidence type="ECO:0000313" key="2">
    <source>
        <dbReference type="Proteomes" id="UP000828390"/>
    </source>
</evidence>